<dbReference type="CDD" id="cd00063">
    <property type="entry name" value="FN3"/>
    <property type="match status" value="1"/>
</dbReference>
<evidence type="ECO:0000256" key="2">
    <source>
        <dbReference type="SAM" id="MobiDB-lite"/>
    </source>
</evidence>
<name>A0A8B8AM23_CRAVI</name>
<dbReference type="InterPro" id="IPR036116">
    <property type="entry name" value="FN3_sf"/>
</dbReference>
<dbReference type="KEGG" id="cvn:111103347"/>
<feature type="domain" description="Fibronectin type-III" evidence="3">
    <location>
        <begin position="563"/>
        <end position="657"/>
    </location>
</feature>
<dbReference type="InterPro" id="IPR030379">
    <property type="entry name" value="G_SEPTIN_dom"/>
</dbReference>
<dbReference type="SMART" id="SM00336">
    <property type="entry name" value="BBOX"/>
    <property type="match status" value="6"/>
</dbReference>
<dbReference type="AlphaFoldDB" id="A0A8B8AM23"/>
<dbReference type="GO" id="GO:0005525">
    <property type="term" value="F:GTP binding"/>
    <property type="evidence" value="ECO:0007669"/>
    <property type="project" value="UniProtKB-KW"/>
</dbReference>
<evidence type="ECO:0000313" key="4">
    <source>
        <dbReference type="Proteomes" id="UP000694844"/>
    </source>
</evidence>
<evidence type="ECO:0000313" key="5">
    <source>
        <dbReference type="RefSeq" id="XP_022292250.1"/>
    </source>
</evidence>
<protein>
    <submittedName>
        <fullName evidence="5">Uncharacterized protein LOC111103347 isoform X1</fullName>
    </submittedName>
</protein>
<dbReference type="Gene3D" id="2.60.40.10">
    <property type="entry name" value="Immunoglobulins"/>
    <property type="match status" value="1"/>
</dbReference>
<dbReference type="Gene3D" id="3.40.50.300">
    <property type="entry name" value="P-loop containing nucleotide triphosphate hydrolases"/>
    <property type="match status" value="1"/>
</dbReference>
<dbReference type="PROSITE" id="PS50853">
    <property type="entry name" value="FN3"/>
    <property type="match status" value="1"/>
</dbReference>
<dbReference type="GeneID" id="111103347"/>
<dbReference type="InterPro" id="IPR000315">
    <property type="entry name" value="Znf_B-box"/>
</dbReference>
<dbReference type="CDD" id="cd00882">
    <property type="entry name" value="Ras_like_GTPase"/>
    <property type="match status" value="1"/>
</dbReference>
<dbReference type="CDD" id="cd19757">
    <property type="entry name" value="Bbox1"/>
    <property type="match status" value="1"/>
</dbReference>
<dbReference type="GO" id="GO:0008270">
    <property type="term" value="F:zinc ion binding"/>
    <property type="evidence" value="ECO:0007669"/>
    <property type="project" value="InterPro"/>
</dbReference>
<dbReference type="SMART" id="SM00060">
    <property type="entry name" value="FN3"/>
    <property type="match status" value="1"/>
</dbReference>
<sequence length="1182" mass="134988">MSDTEPDTAVIDSENQPSEGIQSLDPVERSSDVTSEDKEQGDSEELGEQTSEKKKCGQCLEAEFESEATLICKNENIALCNDCGIRHKLNDSTKCHEIVRLKDDRMICDRCLDSSIPGYGFCIDCKQTNPEVLCLPCSKRHCTKDEFKNHKICTNFDLMKQSERSENDSVQSYLDENTDVDICSNSQKSIFLKEMCFNCREEAHFVEYVCISCKTRLCIDCFPVHFSDEHITIPVEEFIGNKFPCLTCNASASFHCHSCNLDFCDECRVDHQANGLFEHDWIDIISHNFRLREVSAPMCCKCGIEKGILAKSYCLTCDPAAPMCECCSKKHMQEFARHSLCHDISTFDDEWVEQEEFQSIRSKVKCMPCNFDGDDSDATAFCLTCKEPEPMCSQCAAQHTRERKTRGHEICNDIEKLRRPFAVSNMFCENCNVNGETSNAVAFCLSCEQPEPFCEDCAKIHVKQKAFRNHEISFGIQQLIKYIPCEPCSFENTENSATHFCLDCEEPEPLCKTCATQHLKQRSGRGHSLCEDISKLSGYEKAKFRISPSMMQLKETTEKNRKNPGKPKALNIQSDFVEICWSKSTEKVDYYQIRYKSTGGSEKWKFAQTDKDNNQITVTGLMADTRYTFQVRGVFKDQEECYGPANDALKTAESLATFLLNYSIKVSSGNPPKYQLLTQEQRSARNRIAKTRKLILGNPKQGPDDEKTILLVGATGSGKSTLVDGIVNYVMGVSFDDPFRFTLVQLEEEERKTPDQAVSQTEWITVYKIAPQKGSRLNYTLNIIDTPGFGDTRGIERDQGVIDQIRQLFSSEGEKGVLFIDAVCFIVKAPDARLTISQKYIFSSIMSLFGKDIESNICTLVTFADGAEPPVLASLKAANLPFGSTFQFNNSALYAENKNLSSTSLSPMFWEMGCNSFQNFFDQLCHFETRSLSQTKDVLKEREQLKTIIANVLPQVKAGLSKLAELRDQLEIFKKHKDDIDNNKDFEYEVEETKQYLVDLPRGQHVTNCLHCHTTCHENCAYADDAEKRRCCAMRNGYCTVCIGKCIWSDHKNTPYIFKYVTEKVKKTYTEMKQKYEQASGHRLTHEKYMEELTYDVDYLFDNVKLMMAEMTRCKRRLKEIALRPDPLSAVEHIDLMIHAEETEKQPGYRRRINMLNRFRRMALVDKHISDFDQNLQSTKQM</sequence>
<dbReference type="SUPFAM" id="SSF49265">
    <property type="entry name" value="Fibronectin type III"/>
    <property type="match status" value="1"/>
</dbReference>
<dbReference type="Pfam" id="PF00735">
    <property type="entry name" value="Septin"/>
    <property type="match status" value="1"/>
</dbReference>
<dbReference type="SUPFAM" id="SSF52540">
    <property type="entry name" value="P-loop containing nucleoside triphosphate hydrolases"/>
    <property type="match status" value="1"/>
</dbReference>
<dbReference type="InterPro" id="IPR027417">
    <property type="entry name" value="P-loop_NTPase"/>
</dbReference>
<evidence type="ECO:0000256" key="1">
    <source>
        <dbReference type="RuleBase" id="RU004560"/>
    </source>
</evidence>
<gene>
    <name evidence="5" type="primary">LOC111103347</name>
</gene>
<dbReference type="PANTHER" id="PTHR32046">
    <property type="entry name" value="G DOMAIN-CONTAINING PROTEIN"/>
    <property type="match status" value="1"/>
</dbReference>
<evidence type="ECO:0000259" key="3">
    <source>
        <dbReference type="PROSITE" id="PS50853"/>
    </source>
</evidence>
<dbReference type="InterPro" id="IPR003961">
    <property type="entry name" value="FN3_dom"/>
</dbReference>
<organism evidence="4 5">
    <name type="scientific">Crassostrea virginica</name>
    <name type="common">Eastern oyster</name>
    <dbReference type="NCBI Taxonomy" id="6565"/>
    <lineage>
        <taxon>Eukaryota</taxon>
        <taxon>Metazoa</taxon>
        <taxon>Spiralia</taxon>
        <taxon>Lophotrochozoa</taxon>
        <taxon>Mollusca</taxon>
        <taxon>Bivalvia</taxon>
        <taxon>Autobranchia</taxon>
        <taxon>Pteriomorphia</taxon>
        <taxon>Ostreida</taxon>
        <taxon>Ostreoidea</taxon>
        <taxon>Ostreidae</taxon>
        <taxon>Crassostrea</taxon>
    </lineage>
</organism>
<dbReference type="Proteomes" id="UP000694844">
    <property type="component" value="Chromosome 7"/>
</dbReference>
<dbReference type="PANTHER" id="PTHR32046:SF14">
    <property type="match status" value="1"/>
</dbReference>
<proteinExistence type="inferred from homology"/>
<comment type="similarity">
    <text evidence="1">Belongs to the TRAFAC class TrmE-Era-EngA-EngB-Septin-like GTPase superfamily. Septin GTPase family.</text>
</comment>
<feature type="region of interest" description="Disordered" evidence="2">
    <location>
        <begin position="1"/>
        <end position="49"/>
    </location>
</feature>
<keyword evidence="4" id="KW-1185">Reference proteome</keyword>
<reference evidence="5" key="1">
    <citation type="submission" date="2025-08" db="UniProtKB">
        <authorList>
            <consortium name="RefSeq"/>
        </authorList>
    </citation>
    <scope>IDENTIFICATION</scope>
    <source>
        <tissue evidence="5">Whole sample</tissue>
    </source>
</reference>
<feature type="compositionally biased region" description="Basic and acidic residues" evidence="2">
    <location>
        <begin position="26"/>
        <end position="41"/>
    </location>
</feature>
<dbReference type="InterPro" id="IPR013783">
    <property type="entry name" value="Ig-like_fold"/>
</dbReference>
<keyword evidence="1" id="KW-0342">GTP-binding</keyword>
<dbReference type="RefSeq" id="XP_022292250.1">
    <property type="nucleotide sequence ID" value="XM_022436542.1"/>
</dbReference>
<keyword evidence="1" id="KW-0547">Nucleotide-binding</keyword>
<dbReference type="OrthoDB" id="6103492at2759"/>
<accession>A0A8B8AM23</accession>
<dbReference type="Pfam" id="PF00041">
    <property type="entry name" value="fn3"/>
    <property type="match status" value="1"/>
</dbReference>